<keyword evidence="10" id="KW-1185">Reference proteome</keyword>
<gene>
    <name evidence="9" type="ORF">ACE41H_06145</name>
</gene>
<feature type="transmembrane region" description="Helical" evidence="7">
    <location>
        <begin position="205"/>
        <end position="238"/>
    </location>
</feature>
<feature type="transmembrane region" description="Helical" evidence="7">
    <location>
        <begin position="258"/>
        <end position="284"/>
    </location>
</feature>
<dbReference type="EMBL" id="JBHHMI010000003">
    <property type="protein sequence ID" value="MFB5266366.1"/>
    <property type="molecule type" value="Genomic_DNA"/>
</dbReference>
<dbReference type="InterPro" id="IPR050366">
    <property type="entry name" value="BP-dependent_transpt_permease"/>
</dbReference>
<comment type="subcellular location">
    <subcellularLocation>
        <location evidence="1 7">Cell membrane</location>
        <topology evidence="1 7">Multi-pass membrane protein</topology>
    </subcellularLocation>
</comment>
<evidence type="ECO:0000256" key="2">
    <source>
        <dbReference type="ARBA" id="ARBA00022448"/>
    </source>
</evidence>
<dbReference type="Pfam" id="PF00528">
    <property type="entry name" value="BPD_transp_1"/>
    <property type="match status" value="1"/>
</dbReference>
<evidence type="ECO:0000313" key="10">
    <source>
        <dbReference type="Proteomes" id="UP001580346"/>
    </source>
</evidence>
<dbReference type="Gene3D" id="1.10.3720.10">
    <property type="entry name" value="MetI-like"/>
    <property type="match status" value="1"/>
</dbReference>
<dbReference type="PANTHER" id="PTHR43386">
    <property type="entry name" value="OLIGOPEPTIDE TRANSPORT SYSTEM PERMEASE PROTEIN APPC"/>
    <property type="match status" value="1"/>
</dbReference>
<dbReference type="PANTHER" id="PTHR43386:SF1">
    <property type="entry name" value="D,D-DIPEPTIDE TRANSPORT SYSTEM PERMEASE PROTEIN DDPC-RELATED"/>
    <property type="match status" value="1"/>
</dbReference>
<organism evidence="9 10">
    <name type="scientific">Paenibacillus enshidis</name>
    <dbReference type="NCBI Taxonomy" id="1458439"/>
    <lineage>
        <taxon>Bacteria</taxon>
        <taxon>Bacillati</taxon>
        <taxon>Bacillota</taxon>
        <taxon>Bacilli</taxon>
        <taxon>Bacillales</taxon>
        <taxon>Paenibacillaceae</taxon>
        <taxon>Paenibacillus</taxon>
    </lineage>
</organism>
<evidence type="ECO:0000256" key="5">
    <source>
        <dbReference type="ARBA" id="ARBA00022989"/>
    </source>
</evidence>
<dbReference type="RefSeq" id="WP_375354053.1">
    <property type="nucleotide sequence ID" value="NZ_JBHHMI010000003.1"/>
</dbReference>
<reference evidence="9 10" key="1">
    <citation type="submission" date="2024-09" db="EMBL/GenBank/DDBJ databases">
        <title>Paenibacillus zeirhizospherea sp. nov., isolated from surface of the maize (Zea mays) roots in a horticulture field, Hungary.</title>
        <authorList>
            <person name="Marton D."/>
            <person name="Farkas M."/>
            <person name="Bedics A."/>
            <person name="Toth E."/>
            <person name="Tancsics A."/>
            <person name="Boka K."/>
            <person name="Maroti G."/>
            <person name="Kriszt B."/>
            <person name="Cserhati M."/>
        </authorList>
    </citation>
    <scope>NUCLEOTIDE SEQUENCE [LARGE SCALE GENOMIC DNA]</scope>
    <source>
        <strain evidence="9 10">KCTC 33519</strain>
    </source>
</reference>
<evidence type="ECO:0000256" key="7">
    <source>
        <dbReference type="RuleBase" id="RU363032"/>
    </source>
</evidence>
<name>A0ABV5AT66_9BACL</name>
<dbReference type="SUPFAM" id="SSF161098">
    <property type="entry name" value="MetI-like"/>
    <property type="match status" value="1"/>
</dbReference>
<feature type="transmembrane region" description="Helical" evidence="7">
    <location>
        <begin position="29"/>
        <end position="47"/>
    </location>
</feature>
<dbReference type="PROSITE" id="PS50928">
    <property type="entry name" value="ABC_TM1"/>
    <property type="match status" value="1"/>
</dbReference>
<evidence type="ECO:0000259" key="8">
    <source>
        <dbReference type="PROSITE" id="PS50928"/>
    </source>
</evidence>
<evidence type="ECO:0000313" key="9">
    <source>
        <dbReference type="EMBL" id="MFB5266366.1"/>
    </source>
</evidence>
<dbReference type="InterPro" id="IPR035906">
    <property type="entry name" value="MetI-like_sf"/>
</dbReference>
<evidence type="ECO:0000256" key="4">
    <source>
        <dbReference type="ARBA" id="ARBA00022692"/>
    </source>
</evidence>
<keyword evidence="3" id="KW-1003">Cell membrane</keyword>
<feature type="transmembrane region" description="Helical" evidence="7">
    <location>
        <begin position="96"/>
        <end position="119"/>
    </location>
</feature>
<sequence>MHAAQKSRKQGGIRHWLGLLLKSKTGTTGAVLVILVIMIALSAPLLATHDPAKVNPLDRLQPPSWLEGGSSEHLLGTDNLGRDIWSRIVYGSRVSLIVGVGAVLVSGAIGAVLGLLAAYYGKWIDALIMRVADAFLAVPTILLMLVVLAVVGPGLTTMIFVIGITNWVSYARVVRGEVLSIKEQDFVKAARAVGSRSGRIIFRHILPNILSSFIVISGMSVATTIIMEASLSFLGLGIRAPDVSWGGMLSDGRQYVATSWWVATFPGIAITVTVLGVIFLGDWLRDVLDPRMKVNN</sequence>
<feature type="domain" description="ABC transmembrane type-1" evidence="8">
    <location>
        <begin position="92"/>
        <end position="281"/>
    </location>
</feature>
<evidence type="ECO:0000256" key="1">
    <source>
        <dbReference type="ARBA" id="ARBA00004651"/>
    </source>
</evidence>
<dbReference type="Pfam" id="PF12911">
    <property type="entry name" value="OppC_N"/>
    <property type="match status" value="1"/>
</dbReference>
<proteinExistence type="inferred from homology"/>
<keyword evidence="6 7" id="KW-0472">Membrane</keyword>
<evidence type="ECO:0000256" key="3">
    <source>
        <dbReference type="ARBA" id="ARBA00022475"/>
    </source>
</evidence>
<dbReference type="InterPro" id="IPR025966">
    <property type="entry name" value="OppC_N"/>
</dbReference>
<protein>
    <submittedName>
        <fullName evidence="9">ABC transporter permease</fullName>
    </submittedName>
</protein>
<keyword evidence="2 7" id="KW-0813">Transport</keyword>
<dbReference type="InterPro" id="IPR000515">
    <property type="entry name" value="MetI-like"/>
</dbReference>
<accession>A0ABV5AT66</accession>
<comment type="caution">
    <text evidence="9">The sequence shown here is derived from an EMBL/GenBank/DDBJ whole genome shotgun (WGS) entry which is preliminary data.</text>
</comment>
<evidence type="ECO:0000256" key="6">
    <source>
        <dbReference type="ARBA" id="ARBA00023136"/>
    </source>
</evidence>
<comment type="similarity">
    <text evidence="7">Belongs to the binding-protein-dependent transport system permease family.</text>
</comment>
<dbReference type="CDD" id="cd06261">
    <property type="entry name" value="TM_PBP2"/>
    <property type="match status" value="1"/>
</dbReference>
<keyword evidence="5 7" id="KW-1133">Transmembrane helix</keyword>
<dbReference type="Proteomes" id="UP001580346">
    <property type="component" value="Unassembled WGS sequence"/>
</dbReference>
<keyword evidence="4 7" id="KW-0812">Transmembrane</keyword>